<feature type="transmembrane region" description="Helical" evidence="1">
    <location>
        <begin position="27"/>
        <end position="46"/>
    </location>
</feature>
<dbReference type="RefSeq" id="WP_390221539.1">
    <property type="nucleotide sequence ID" value="NZ_JBHTAA010000001.1"/>
</dbReference>
<keyword evidence="3" id="KW-1185">Reference proteome</keyword>
<organism evidence="2 3">
    <name type="scientific">Haloferax namakaokahaiae</name>
    <dbReference type="NCBI Taxonomy" id="1748331"/>
    <lineage>
        <taxon>Archaea</taxon>
        <taxon>Methanobacteriati</taxon>
        <taxon>Methanobacteriota</taxon>
        <taxon>Stenosarchaea group</taxon>
        <taxon>Halobacteria</taxon>
        <taxon>Halobacteriales</taxon>
        <taxon>Haloferacaceae</taxon>
        <taxon>Haloferax</taxon>
    </lineage>
</organism>
<reference evidence="2 3" key="1">
    <citation type="journal article" date="2019" name="Int. J. Syst. Evol. Microbiol.">
        <title>The Global Catalogue of Microorganisms (GCM) 10K type strain sequencing project: providing services to taxonomists for standard genome sequencing and annotation.</title>
        <authorList>
            <consortium name="The Broad Institute Genomics Platform"/>
            <consortium name="The Broad Institute Genome Sequencing Center for Infectious Disease"/>
            <person name="Wu L."/>
            <person name="Ma J."/>
        </authorList>
    </citation>
    <scope>NUCLEOTIDE SEQUENCE [LARGE SCALE GENOMIC DNA]</scope>
    <source>
        <strain evidence="2 3">DSM 29988</strain>
    </source>
</reference>
<keyword evidence="1" id="KW-1133">Transmembrane helix</keyword>
<dbReference type="EMBL" id="JBHTAA010000001">
    <property type="protein sequence ID" value="MFC7202239.1"/>
    <property type="molecule type" value="Genomic_DNA"/>
</dbReference>
<evidence type="ECO:0000256" key="1">
    <source>
        <dbReference type="SAM" id="Phobius"/>
    </source>
</evidence>
<dbReference type="AlphaFoldDB" id="A0ABD5ZAC5"/>
<dbReference type="Proteomes" id="UP001596481">
    <property type="component" value="Unassembled WGS sequence"/>
</dbReference>
<sequence length="48" mass="5150">MNVPLHWSDPDTESEAQIRRLALALKLLKLTLGVVAAALSIAKLLGVL</sequence>
<proteinExistence type="predicted"/>
<accession>A0ABD5ZAC5</accession>
<evidence type="ECO:0000313" key="3">
    <source>
        <dbReference type="Proteomes" id="UP001596481"/>
    </source>
</evidence>
<evidence type="ECO:0000313" key="2">
    <source>
        <dbReference type="EMBL" id="MFC7202239.1"/>
    </source>
</evidence>
<keyword evidence="1" id="KW-0812">Transmembrane</keyword>
<protein>
    <submittedName>
        <fullName evidence="2">Uncharacterized protein</fullName>
    </submittedName>
</protein>
<name>A0ABD5ZAC5_9EURY</name>
<comment type="caution">
    <text evidence="2">The sequence shown here is derived from an EMBL/GenBank/DDBJ whole genome shotgun (WGS) entry which is preliminary data.</text>
</comment>
<keyword evidence="1" id="KW-0472">Membrane</keyword>
<gene>
    <name evidence="2" type="ORF">ACFQJC_01825</name>
</gene>